<feature type="compositionally biased region" description="Polar residues" evidence="6">
    <location>
        <begin position="1"/>
        <end position="10"/>
    </location>
</feature>
<feature type="compositionally biased region" description="Low complexity" evidence="6">
    <location>
        <begin position="359"/>
        <end position="370"/>
    </location>
</feature>
<dbReference type="FunFam" id="1.10.10.60:FF:000012">
    <property type="entry name" value="Metastasis-associated 1 family, member 3"/>
    <property type="match status" value="1"/>
</dbReference>
<evidence type="ECO:0000256" key="3">
    <source>
        <dbReference type="ARBA" id="ARBA00022833"/>
    </source>
</evidence>
<dbReference type="GO" id="GO:0003714">
    <property type="term" value="F:transcription corepressor activity"/>
    <property type="evidence" value="ECO:0007669"/>
    <property type="project" value="TreeGrafter"/>
</dbReference>
<feature type="compositionally biased region" description="Gly residues" evidence="6">
    <location>
        <begin position="1041"/>
        <end position="1050"/>
    </location>
</feature>
<keyword evidence="2" id="KW-0863">Zinc-finger</keyword>
<feature type="compositionally biased region" description="Polar residues" evidence="6">
    <location>
        <begin position="31"/>
        <end position="52"/>
    </location>
</feature>
<evidence type="ECO:0000259" key="7">
    <source>
        <dbReference type="PROSITE" id="PS51293"/>
    </source>
</evidence>
<dbReference type="GO" id="GO:0005654">
    <property type="term" value="C:nucleoplasm"/>
    <property type="evidence" value="ECO:0007669"/>
    <property type="project" value="TreeGrafter"/>
</dbReference>
<dbReference type="InterPro" id="IPR040138">
    <property type="entry name" value="MIER/MTA"/>
</dbReference>
<dbReference type="PANTHER" id="PTHR10865">
    <property type="entry name" value="METASTASIS-ASSOCIATED PROTEIN AND MESODERM INDUCTION EARLY RESPONSE PROTEIN"/>
    <property type="match status" value="1"/>
</dbReference>
<feature type="compositionally biased region" description="Basic and acidic residues" evidence="6">
    <location>
        <begin position="152"/>
        <end position="168"/>
    </location>
</feature>
<dbReference type="VEuPathDB" id="ToxoDB:TGDOM2_237520"/>
<name>A0A086JUI1_TOXGO</name>
<evidence type="ECO:0000313" key="8">
    <source>
        <dbReference type="EMBL" id="KFG35799.1"/>
    </source>
</evidence>
<feature type="compositionally biased region" description="Gly residues" evidence="6">
    <location>
        <begin position="670"/>
        <end position="683"/>
    </location>
</feature>
<feature type="compositionally biased region" description="Low complexity" evidence="6">
    <location>
        <begin position="790"/>
        <end position="803"/>
    </location>
</feature>
<keyword evidence="4 8" id="KW-0238">DNA-binding</keyword>
<evidence type="ECO:0000256" key="5">
    <source>
        <dbReference type="ARBA" id="ARBA00023242"/>
    </source>
</evidence>
<feature type="compositionally biased region" description="Low complexity" evidence="6">
    <location>
        <begin position="11"/>
        <end position="25"/>
    </location>
</feature>
<evidence type="ECO:0000256" key="2">
    <source>
        <dbReference type="ARBA" id="ARBA00022771"/>
    </source>
</evidence>
<feature type="compositionally biased region" description="Low complexity" evidence="6">
    <location>
        <begin position="564"/>
        <end position="610"/>
    </location>
</feature>
<evidence type="ECO:0000256" key="1">
    <source>
        <dbReference type="ARBA" id="ARBA00022723"/>
    </source>
</evidence>
<dbReference type="GO" id="GO:0000122">
    <property type="term" value="P:negative regulation of transcription by RNA polymerase II"/>
    <property type="evidence" value="ECO:0007669"/>
    <property type="project" value="TreeGrafter"/>
</dbReference>
<feature type="domain" description="SANT" evidence="7">
    <location>
        <begin position="1081"/>
        <end position="1127"/>
    </location>
</feature>
<feature type="region of interest" description="Disordered" evidence="6">
    <location>
        <begin position="1"/>
        <end position="710"/>
    </location>
</feature>
<organism evidence="8 9">
    <name type="scientific">Toxoplasma gondii GAB2-2007-GAL-DOM2</name>
    <dbReference type="NCBI Taxonomy" id="1130820"/>
    <lineage>
        <taxon>Eukaryota</taxon>
        <taxon>Sar</taxon>
        <taxon>Alveolata</taxon>
        <taxon>Apicomplexa</taxon>
        <taxon>Conoidasida</taxon>
        <taxon>Coccidia</taxon>
        <taxon>Eucoccidiorida</taxon>
        <taxon>Eimeriorina</taxon>
        <taxon>Sarcocystidae</taxon>
        <taxon>Toxoplasma</taxon>
    </lineage>
</organism>
<proteinExistence type="predicted"/>
<feature type="region of interest" description="Disordered" evidence="6">
    <location>
        <begin position="996"/>
        <end position="1050"/>
    </location>
</feature>
<reference evidence="8 9" key="1">
    <citation type="submission" date="2014-02" db="EMBL/GenBank/DDBJ databases">
        <authorList>
            <person name="Sibley D."/>
            <person name="Venepally P."/>
            <person name="Karamycheva S."/>
            <person name="Hadjithomas M."/>
            <person name="Khan A."/>
            <person name="Brunk B."/>
            <person name="Roos D."/>
            <person name="Caler E."/>
            <person name="Lorenzi H."/>
        </authorList>
    </citation>
    <scope>NUCLEOTIDE SEQUENCE [LARGE SCALE GENOMIC DNA]</scope>
    <source>
        <strain evidence="8 9">GAB2-2007-GAL-DOM2</strain>
    </source>
</reference>
<feature type="compositionally biased region" description="Polar residues" evidence="6">
    <location>
        <begin position="654"/>
        <end position="663"/>
    </location>
</feature>
<keyword evidence="3" id="KW-0862">Zinc</keyword>
<dbReference type="InterPro" id="IPR017884">
    <property type="entry name" value="SANT_dom"/>
</dbReference>
<feature type="compositionally biased region" description="Basic and acidic residues" evidence="6">
    <location>
        <begin position="76"/>
        <end position="92"/>
    </location>
</feature>
<feature type="compositionally biased region" description="Basic and acidic residues" evidence="6">
    <location>
        <begin position="542"/>
        <end position="552"/>
    </location>
</feature>
<feature type="compositionally biased region" description="Basic and acidic residues" evidence="6">
    <location>
        <begin position="433"/>
        <end position="449"/>
    </location>
</feature>
<dbReference type="GO" id="GO:0008270">
    <property type="term" value="F:zinc ion binding"/>
    <property type="evidence" value="ECO:0007669"/>
    <property type="project" value="UniProtKB-KW"/>
</dbReference>
<accession>A0A086JUI1</accession>
<dbReference type="EMBL" id="AHZU02001146">
    <property type="protein sequence ID" value="KFG35799.1"/>
    <property type="molecule type" value="Genomic_DNA"/>
</dbReference>
<feature type="compositionally biased region" description="Gly residues" evidence="6">
    <location>
        <begin position="1017"/>
        <end position="1027"/>
    </location>
</feature>
<dbReference type="PANTHER" id="PTHR10865:SF28">
    <property type="entry name" value="ELM2 DOMAIN-CONTAINING PROTEIN"/>
    <property type="match status" value="1"/>
</dbReference>
<dbReference type="SUPFAM" id="SSF46689">
    <property type="entry name" value="Homeodomain-like"/>
    <property type="match status" value="1"/>
</dbReference>
<dbReference type="Gene3D" id="1.10.10.60">
    <property type="entry name" value="Homeodomain-like"/>
    <property type="match status" value="1"/>
</dbReference>
<feature type="compositionally biased region" description="Polar residues" evidence="6">
    <location>
        <begin position="523"/>
        <end position="540"/>
    </location>
</feature>
<gene>
    <name evidence="8" type="ORF">TGDOM2_237520</name>
</gene>
<sequence length="1147" mass="114771">MGGETTGTQPASAASAGLASLASSLQESPGVPTSHSPQTRHFAENYSSSEPSPDTDVRVDHPSAPAPHVGGSAKANSEKDGESVPKEEEKANSRKHRRGSAPGEAVQDELLGKSSPNAGENAASGVASRGPATPESKRRRETPAASEATETQTHHQGDSANGDNKEGPSAECLGKTPYAKSLPARGVQTEAAARHAAAANPPQKPASGSDSGKPRDDDSAASEQPVISAAEAQWKSATDCHTPAPLPAQRGDAGGFSVHTAHSGRVLPRHGAGSSAAKQEEETGKVEAQTCEEDAATHSMFSDAQPASPSPHFATVCSSAALEPLGSQPRSRRGCRRPEATASPALGSSDGDFASQTCGSSGPATAASGGFPTEKKVLRSTLGEKTGDGGGRGTRPKTGKNVEPIKPEKRANGVTQASPAGDCLDENGVSREFASDADKKLGAGGRDDGSTDPAVAENACGSAEARGKVPVEQMNGTHADGLPNAKRRRQNFRNARQSPSMSPSPSVASPLSATKAEMACSPQGASTPTASEQLSNSAACKQSERDREESRSRPMIHSGRDGLAGAEGPASASGAGAASGPSSAGPPVSSGPRPPSRESSAAPAAYAGSGMSTRKRRAQSAAAAAGAAATGESLEGLSSGGEKGASWGVREGSDASSPGQGTSDARASKKGGGQAGGGAGERGAGQASSPGGTPGWGDATAAVGGATSDPGAAARFSARLRQRPGDARAALAARAYNVLPVPSPYVNSKVRCCCCGTGVGSSAVLLGGFLGSEDPALAAQASGAGPPGATGPEGPAGADPSASGAGVPDGVLILPRRISANAYNNLEIRARYDICQRRIRKVEAWLQMIEEWYFGSAAPRWQSLHQQTVQQELVAAVNSTKRSRRIEAVRGGGDASAGLVEAPVPVCAPPWAGSSSKGSGADGGKSGGTSGSGGIYGLYSEGSLAAGGGAGADTGSGGALKEGRVNLEGGLATADSVIYALIVSNNVGRSTASGVYGGSHGAGGGGDSGREAKDGSGAFGAAGAGGGRKGEGGASTKSAAGGKGSRGGGAAGAAPRLGAVKLSPLELLTSPLRKDNVIDLWGPKEVALFEAGICKYGKDFSALQRLIQTKTTCEIVDFYYLWKQTNRYLAWKQHRHLSKTILHSVFG</sequence>
<protein>
    <submittedName>
        <fullName evidence="8">Putative Myb-like DNA-binding domain protein</fullName>
    </submittedName>
</protein>
<dbReference type="OrthoDB" id="332991at2759"/>
<evidence type="ECO:0000256" key="4">
    <source>
        <dbReference type="ARBA" id="ARBA00023125"/>
    </source>
</evidence>
<dbReference type="GO" id="GO:0003677">
    <property type="term" value="F:DNA binding"/>
    <property type="evidence" value="ECO:0007669"/>
    <property type="project" value="UniProtKB-KW"/>
</dbReference>
<keyword evidence="5" id="KW-0539">Nucleus</keyword>
<feature type="compositionally biased region" description="Gly residues" evidence="6">
    <location>
        <begin position="996"/>
        <end position="1007"/>
    </location>
</feature>
<evidence type="ECO:0000256" key="6">
    <source>
        <dbReference type="SAM" id="MobiDB-lite"/>
    </source>
</evidence>
<dbReference type="GO" id="GO:0042826">
    <property type="term" value="F:histone deacetylase binding"/>
    <property type="evidence" value="ECO:0007669"/>
    <property type="project" value="TreeGrafter"/>
</dbReference>
<dbReference type="Proteomes" id="UP000028837">
    <property type="component" value="Unassembled WGS sequence"/>
</dbReference>
<keyword evidence="1" id="KW-0479">Metal-binding</keyword>
<dbReference type="AlphaFoldDB" id="A0A086JUI1"/>
<feature type="compositionally biased region" description="Low complexity" evidence="6">
    <location>
        <begin position="619"/>
        <end position="637"/>
    </location>
</feature>
<comment type="caution">
    <text evidence="8">The sequence shown here is derived from an EMBL/GenBank/DDBJ whole genome shotgun (WGS) entry which is preliminary data.</text>
</comment>
<evidence type="ECO:0000313" key="9">
    <source>
        <dbReference type="Proteomes" id="UP000028837"/>
    </source>
</evidence>
<dbReference type="PROSITE" id="PS51293">
    <property type="entry name" value="SANT"/>
    <property type="match status" value="1"/>
</dbReference>
<feature type="region of interest" description="Disordered" evidence="6">
    <location>
        <begin position="778"/>
        <end position="803"/>
    </location>
</feature>
<feature type="compositionally biased region" description="Low complexity" evidence="6">
    <location>
        <begin position="498"/>
        <end position="512"/>
    </location>
</feature>
<dbReference type="InterPro" id="IPR009057">
    <property type="entry name" value="Homeodomain-like_sf"/>
</dbReference>